<evidence type="ECO:0000256" key="4">
    <source>
        <dbReference type="SAM" id="Coils"/>
    </source>
</evidence>
<feature type="domain" description="RGS" evidence="7">
    <location>
        <begin position="282"/>
        <end position="351"/>
    </location>
</feature>
<evidence type="ECO:0000313" key="10">
    <source>
        <dbReference type="Proteomes" id="UP000029867"/>
    </source>
</evidence>
<reference evidence="10" key="1">
    <citation type="journal article" date="2014" name="Microb. Cell Fact.">
        <title>Exploiting Issatchenkia orientalis SD108 for succinic acid production.</title>
        <authorList>
            <person name="Xiao H."/>
            <person name="Shao Z."/>
            <person name="Jiang Y."/>
            <person name="Dole S."/>
            <person name="Zhao H."/>
        </authorList>
    </citation>
    <scope>NUCLEOTIDE SEQUENCE [LARGE SCALE GENOMIC DNA]</scope>
    <source>
        <strain evidence="10">SD108</strain>
    </source>
</reference>
<dbReference type="HOGENOM" id="CLU_335562_0_0_1"/>
<dbReference type="EMBL" id="MQVM01000001">
    <property type="protein sequence ID" value="ONH77602.1"/>
    <property type="molecule type" value="Genomic_DNA"/>
</dbReference>
<feature type="compositionally biased region" description="Low complexity" evidence="5">
    <location>
        <begin position="156"/>
        <end position="168"/>
    </location>
</feature>
<dbReference type="InterPro" id="IPR044926">
    <property type="entry name" value="RGS_subdomain_2"/>
</dbReference>
<dbReference type="Proteomes" id="UP000029867">
    <property type="component" value="Unassembled WGS sequence"/>
</dbReference>
<feature type="region of interest" description="Disordered" evidence="5">
    <location>
        <begin position="143"/>
        <end position="168"/>
    </location>
</feature>
<dbReference type="GO" id="GO:0006325">
    <property type="term" value="P:chromatin organization"/>
    <property type="evidence" value="ECO:0007669"/>
    <property type="project" value="UniProtKB-KW"/>
</dbReference>
<dbReference type="Proteomes" id="UP000189274">
    <property type="component" value="Unassembled WGS sequence"/>
</dbReference>
<keyword evidence="6" id="KW-0472">Membrane</keyword>
<comment type="subcellular location">
    <subcellularLocation>
        <location evidence="1">Nucleus</location>
    </subcellularLocation>
</comment>
<dbReference type="AlphaFoldDB" id="A0A099P526"/>
<comment type="caution">
    <text evidence="8">The sequence shown here is derived from an EMBL/GenBank/DDBJ whole genome shotgun (WGS) entry which is preliminary data.</text>
</comment>
<dbReference type="VEuPathDB" id="FungiDB:C5L36_0E00590"/>
<feature type="compositionally biased region" description="Basic and acidic residues" evidence="5">
    <location>
        <begin position="730"/>
        <end position="741"/>
    </location>
</feature>
<feature type="compositionally biased region" description="Polar residues" evidence="5">
    <location>
        <begin position="529"/>
        <end position="542"/>
    </location>
</feature>
<sequence length="850" mass="96622">MGNPHLDSQEEFVNKSNLVDATGLQNYYDALNELEKQNVNLNSFEQPVSEFNRWPTLFEILNKKTESPLDLWSFYVFMRDEENAIDYLDFWIDTVQHINLCKAYVKGLRDTLISSSKMKQSGKANDFITNKSDTRKALTQKRTRFDPPGVINDVYSNRNSQNSSNASRSSSTLLELLMKNDLFEDQDPHRLSTFLRGETAIRTSDPLVNAKIEDLKRKSQNLSSKLDEKWDESKEDMSSNFRTSLIDPEMVEKFIENDFDDQHRSFDQSHLISRSSLRRSTRNILETYFSNDSEKKLEIPRGIASRLRYALENQGRDDPEVFDEAREYVFKAMEFNAYPNFLRNHALKNVTKKSAAIRLLLSIICALAAFWTGYTLIFMNYQSKSTRAVVVVPFFFMSYLFFSAFYRIDPFLCFAGYSESIATPGGIIPNRDKYVRSVLTKRSLFVLTVLCLVAAAFSIIFALVPGKQKTMRGSSGNGKYHGRGNHSYRGFHGGSPSDRGYYQPPYYNSSPTPGRGGVTSYGSRGVPSSAGNSTVPYYTSSRAYGEYPSCGQPPQQQQAPSTPVSADTNGPPRPSSDNDWPGYNRTFNSRGRGSYRGSYSRGRGRGRSGWGRPTGGYYGNIGPINGGLKSSFEYNPTDNEHEYYSYKREGFENGYELQAEQQHERRPSQHQAHHKQLQQQDAPAQHASQSQPYQPLKPHSSSQNQSGHGYHTEGSDSSLKIPIQNGNDSHPIKRDASDKSETASVHTVNPETALAINNKDLEMQRVRERLQEAEFTEKHWISRIHVHGDMRKFLSRAFDSLDVANASLLNIGARRAELEIDVERYNRLLKAEDERVRLAEEKLEAMDLDV</sequence>
<dbReference type="GO" id="GO:0005886">
    <property type="term" value="C:plasma membrane"/>
    <property type="evidence" value="ECO:0007669"/>
    <property type="project" value="TreeGrafter"/>
</dbReference>
<feature type="transmembrane region" description="Helical" evidence="6">
    <location>
        <begin position="355"/>
        <end position="377"/>
    </location>
</feature>
<organism evidence="8 10">
    <name type="scientific">Pichia kudriavzevii</name>
    <name type="common">Yeast</name>
    <name type="synonym">Issatchenkia orientalis</name>
    <dbReference type="NCBI Taxonomy" id="4909"/>
    <lineage>
        <taxon>Eukaryota</taxon>
        <taxon>Fungi</taxon>
        <taxon>Dikarya</taxon>
        <taxon>Ascomycota</taxon>
        <taxon>Saccharomycotina</taxon>
        <taxon>Pichiomycetes</taxon>
        <taxon>Pichiales</taxon>
        <taxon>Pichiaceae</taxon>
        <taxon>Pichia</taxon>
    </lineage>
</organism>
<feature type="transmembrane region" description="Helical" evidence="6">
    <location>
        <begin position="444"/>
        <end position="464"/>
    </location>
</feature>
<dbReference type="Pfam" id="PF00615">
    <property type="entry name" value="RGS"/>
    <property type="match status" value="1"/>
</dbReference>
<evidence type="ECO:0000259" key="7">
    <source>
        <dbReference type="PROSITE" id="PS50132"/>
    </source>
</evidence>
<dbReference type="eggNOG" id="ENOG502QRI8">
    <property type="taxonomic scope" value="Eukaryota"/>
</dbReference>
<accession>A0A099P526</accession>
<dbReference type="EMBL" id="JQFK01000004">
    <property type="protein sequence ID" value="KGK40030.1"/>
    <property type="molecule type" value="Genomic_DNA"/>
</dbReference>
<evidence type="ECO:0000256" key="2">
    <source>
        <dbReference type="ARBA" id="ARBA00022853"/>
    </source>
</evidence>
<dbReference type="SMART" id="SM00315">
    <property type="entry name" value="RGS"/>
    <property type="match status" value="1"/>
</dbReference>
<evidence type="ECO:0000313" key="8">
    <source>
        <dbReference type="EMBL" id="KGK40030.1"/>
    </source>
</evidence>
<feature type="coiled-coil region" evidence="4">
    <location>
        <begin position="815"/>
        <end position="849"/>
    </location>
</feature>
<keyword evidence="4" id="KW-0175">Coiled coil</keyword>
<feature type="compositionally biased region" description="Gly residues" evidence="5">
    <location>
        <begin position="607"/>
        <end position="619"/>
    </location>
</feature>
<dbReference type="InterPro" id="IPR036305">
    <property type="entry name" value="RGS_sf"/>
</dbReference>
<dbReference type="VEuPathDB" id="FungiDB:C5L36_0E00600"/>
<protein>
    <submittedName>
        <fullName evidence="9">Bud site selection protein RAX1</fullName>
    </submittedName>
</protein>
<evidence type="ECO:0000256" key="1">
    <source>
        <dbReference type="ARBA" id="ARBA00004123"/>
    </source>
</evidence>
<feature type="compositionally biased region" description="Low complexity" evidence="5">
    <location>
        <begin position="589"/>
        <end position="601"/>
    </location>
</feature>
<evidence type="ECO:0000256" key="6">
    <source>
        <dbReference type="SAM" id="Phobius"/>
    </source>
</evidence>
<keyword evidence="3" id="KW-0539">Nucleus</keyword>
<feature type="region of interest" description="Disordered" evidence="5">
    <location>
        <begin position="469"/>
        <end position="626"/>
    </location>
</feature>
<dbReference type="InterPro" id="IPR052246">
    <property type="entry name" value="Cell_Polariz_PKAAnc"/>
</dbReference>
<feature type="transmembrane region" description="Helical" evidence="6">
    <location>
        <begin position="389"/>
        <end position="408"/>
    </location>
</feature>
<evidence type="ECO:0000256" key="5">
    <source>
        <dbReference type="SAM" id="MobiDB-lite"/>
    </source>
</evidence>
<dbReference type="PANTHER" id="PTHR13155:SF1">
    <property type="entry name" value="A-KINASE ANCHOR PROTEIN 10, MITOCHONDRIAL"/>
    <property type="match status" value="1"/>
</dbReference>
<name>A0A099P526_PICKU</name>
<reference evidence="11" key="3">
    <citation type="journal article" date="2017" name="Genome Announc.">
        <title>Genome sequences of Cyberlindnera fabianii 65, Pichia kudriavzevii 129, and Saccharomyces cerevisiae 131 isolated from fermented masau fruits in Zimbabwe.</title>
        <authorList>
            <person name="van Rijswijck I.M.H."/>
            <person name="Derks M.F.L."/>
            <person name="Abee T."/>
            <person name="de Ridder D."/>
            <person name="Smid E.J."/>
        </authorList>
    </citation>
    <scope>NUCLEOTIDE SEQUENCE [LARGE SCALE GENOMIC DNA]</scope>
    <source>
        <strain evidence="11">129</strain>
    </source>
</reference>
<gene>
    <name evidence="9" type="ORF">BOH78_0314</name>
    <name evidence="8" type="ORF">JL09_g744</name>
</gene>
<keyword evidence="6" id="KW-1133">Transmembrane helix</keyword>
<feature type="compositionally biased region" description="Low complexity" evidence="5">
    <location>
        <begin position="548"/>
        <end position="565"/>
    </location>
</feature>
<dbReference type="InterPro" id="IPR021581">
    <property type="entry name" value="Tscrpt_reg_Lge1"/>
</dbReference>
<dbReference type="GO" id="GO:0008104">
    <property type="term" value="P:intracellular protein localization"/>
    <property type="evidence" value="ECO:0007669"/>
    <property type="project" value="TreeGrafter"/>
</dbReference>
<evidence type="ECO:0000313" key="11">
    <source>
        <dbReference type="Proteomes" id="UP000189274"/>
    </source>
</evidence>
<dbReference type="InterPro" id="IPR016137">
    <property type="entry name" value="RGS"/>
</dbReference>
<feature type="region of interest" description="Disordered" evidence="5">
    <location>
        <begin position="657"/>
        <end position="747"/>
    </location>
</feature>
<evidence type="ECO:0000313" key="9">
    <source>
        <dbReference type="EMBL" id="ONH77602.1"/>
    </source>
</evidence>
<reference evidence="8" key="2">
    <citation type="submission" date="2014-08" db="EMBL/GenBank/DDBJ databases">
        <title>Exploiting Issatchenkia orientalis SD108 for Succinic Acid Production.</title>
        <authorList>
            <person name="Xiao H."/>
            <person name="Shao Z."/>
            <person name="Jiang Y."/>
            <person name="Dole S."/>
            <person name="Zhao H."/>
        </authorList>
    </citation>
    <scope>NUCLEOTIDE SEQUENCE [LARGE SCALE GENOMIC DNA]</scope>
    <source>
        <strain evidence="8">SD108</strain>
    </source>
</reference>
<reference evidence="9" key="4">
    <citation type="submission" date="2017-01" db="EMBL/GenBank/DDBJ databases">
        <authorList>
            <person name="Mah S.A."/>
            <person name="Swanson W.J."/>
            <person name="Moy G.W."/>
            <person name="Vacquier V.D."/>
        </authorList>
    </citation>
    <scope>NUCLEOTIDE SEQUENCE [LARGE SCALE GENOMIC DNA]</scope>
    <source>
        <strain evidence="9">129</strain>
    </source>
</reference>
<proteinExistence type="predicted"/>
<evidence type="ECO:0000256" key="3">
    <source>
        <dbReference type="ARBA" id="ARBA00023242"/>
    </source>
</evidence>
<dbReference type="SUPFAM" id="SSF48097">
    <property type="entry name" value="Regulator of G-protein signaling, RGS"/>
    <property type="match status" value="1"/>
</dbReference>
<feature type="compositionally biased region" description="Polar residues" evidence="5">
    <location>
        <begin position="686"/>
        <end position="707"/>
    </location>
</feature>
<dbReference type="PROSITE" id="PS50132">
    <property type="entry name" value="RGS"/>
    <property type="match status" value="1"/>
</dbReference>
<keyword evidence="6" id="KW-0812">Transmembrane</keyword>
<dbReference type="PANTHER" id="PTHR13155">
    <property type="entry name" value="A-KINASE ANCHOR PROTEINS"/>
    <property type="match status" value="1"/>
</dbReference>
<dbReference type="GO" id="GO:0005634">
    <property type="term" value="C:nucleus"/>
    <property type="evidence" value="ECO:0007669"/>
    <property type="project" value="UniProtKB-SubCell"/>
</dbReference>
<dbReference type="Pfam" id="PF11488">
    <property type="entry name" value="Lge1"/>
    <property type="match status" value="1"/>
</dbReference>
<keyword evidence="2" id="KW-0156">Chromatin regulator</keyword>
<dbReference type="Gene3D" id="1.10.167.10">
    <property type="entry name" value="Regulator of G-protein Signalling 4, domain 2"/>
    <property type="match status" value="1"/>
</dbReference>